<evidence type="ECO:0000256" key="1">
    <source>
        <dbReference type="SAM" id="MobiDB-lite"/>
    </source>
</evidence>
<evidence type="ECO:0000313" key="3">
    <source>
        <dbReference type="Proteomes" id="UP000246073"/>
    </source>
</evidence>
<feature type="compositionally biased region" description="Basic and acidic residues" evidence="1">
    <location>
        <begin position="21"/>
        <end position="33"/>
    </location>
</feature>
<feature type="region of interest" description="Disordered" evidence="1">
    <location>
        <begin position="1"/>
        <end position="42"/>
    </location>
</feature>
<proteinExistence type="predicted"/>
<dbReference type="RefSeq" id="WP_259030689.1">
    <property type="nucleotide sequence ID" value="NZ_OOFM01000003.1"/>
</dbReference>
<organism evidence="2 3">
    <name type="scientific">Ochrobactrum soli</name>
    <dbReference type="NCBI Taxonomy" id="2448455"/>
    <lineage>
        <taxon>Bacteria</taxon>
        <taxon>Pseudomonadati</taxon>
        <taxon>Pseudomonadota</taxon>
        <taxon>Alphaproteobacteria</taxon>
        <taxon>Hyphomicrobiales</taxon>
        <taxon>Brucellaceae</taxon>
        <taxon>Brucella/Ochrobactrum group</taxon>
        <taxon>Ochrobactrum</taxon>
    </lineage>
</organism>
<dbReference type="Proteomes" id="UP000246073">
    <property type="component" value="Unassembled WGS sequence"/>
</dbReference>
<dbReference type="AlphaFoldDB" id="A0A2P9HEU1"/>
<dbReference type="EMBL" id="OOFM01000003">
    <property type="protein sequence ID" value="SPL62589.1"/>
    <property type="molecule type" value="Genomic_DNA"/>
</dbReference>
<feature type="compositionally biased region" description="Basic and acidic residues" evidence="1">
    <location>
        <begin position="1"/>
        <end position="12"/>
    </location>
</feature>
<accession>A0A2P9HEU1</accession>
<gene>
    <name evidence="2" type="ORF">OHAE_5196</name>
</gene>
<protein>
    <submittedName>
        <fullName evidence="2">Uncharacterized protein</fullName>
    </submittedName>
</protein>
<reference evidence="3" key="1">
    <citation type="submission" date="2017-12" db="EMBL/GenBank/DDBJ databases">
        <authorList>
            <person name="Diaz M."/>
        </authorList>
    </citation>
    <scope>NUCLEOTIDE SEQUENCE [LARGE SCALE GENOMIC DNA]</scope>
    <source>
        <strain evidence="3">FI11154</strain>
    </source>
</reference>
<evidence type="ECO:0000313" key="2">
    <source>
        <dbReference type="EMBL" id="SPL62589.1"/>
    </source>
</evidence>
<name>A0A2P9HEU1_9HYPH</name>
<sequence length="42" mass="4907">MADRKQRFDATHDSAMASIKAEAEERRLKTERLRKMRLQSGS</sequence>